<evidence type="ECO:0000313" key="1">
    <source>
        <dbReference type="EMBL" id="EHK18288.1"/>
    </source>
</evidence>
<name>G9N3V9_HYPVG</name>
<protein>
    <submittedName>
        <fullName evidence="1">Uncharacterized protein</fullName>
    </submittedName>
</protein>
<comment type="caution">
    <text evidence="1">The sequence shown here is derived from an EMBL/GenBank/DDBJ whole genome shotgun (WGS) entry which is preliminary data.</text>
</comment>
<dbReference type="VEuPathDB" id="FungiDB:TRIVIDRAFT_225604"/>
<evidence type="ECO:0000313" key="2">
    <source>
        <dbReference type="Proteomes" id="UP000007115"/>
    </source>
</evidence>
<dbReference type="RefSeq" id="XP_013952490.1">
    <property type="nucleotide sequence ID" value="XM_014097015.1"/>
</dbReference>
<dbReference type="HOGENOM" id="CLU_2146221_0_0_1"/>
<dbReference type="GeneID" id="25791955"/>
<gene>
    <name evidence="1" type="ORF">TRIVIDRAFT_225604</name>
</gene>
<dbReference type="AlphaFoldDB" id="G9N3V9"/>
<dbReference type="InParanoid" id="G9N3V9"/>
<sequence length="112" mass="12097">MVLDDEADPNSSQSPLFGDGFIHPISKSPISRPPVSSIKVFARDLSDYAEFTREFFCECDDEKWPPDTPPDILSNISYPCSCPGGYNAPPPLEIIGSGPNGLVTIGDYSDAT</sequence>
<organism evidence="1 2">
    <name type="scientific">Hypocrea virens (strain Gv29-8 / FGSC 10586)</name>
    <name type="common">Gliocladium virens</name>
    <name type="synonym">Trichoderma virens</name>
    <dbReference type="NCBI Taxonomy" id="413071"/>
    <lineage>
        <taxon>Eukaryota</taxon>
        <taxon>Fungi</taxon>
        <taxon>Dikarya</taxon>
        <taxon>Ascomycota</taxon>
        <taxon>Pezizomycotina</taxon>
        <taxon>Sordariomycetes</taxon>
        <taxon>Hypocreomycetidae</taxon>
        <taxon>Hypocreales</taxon>
        <taxon>Hypocreaceae</taxon>
        <taxon>Trichoderma</taxon>
    </lineage>
</organism>
<accession>G9N3V9</accession>
<reference evidence="1 2" key="1">
    <citation type="journal article" date="2011" name="Genome Biol.">
        <title>Comparative genome sequence analysis underscores mycoparasitism as the ancestral life style of Trichoderma.</title>
        <authorList>
            <person name="Kubicek C.P."/>
            <person name="Herrera-Estrella A."/>
            <person name="Seidl-Seiboth V."/>
            <person name="Martinez D.A."/>
            <person name="Druzhinina I.S."/>
            <person name="Thon M."/>
            <person name="Zeilinger S."/>
            <person name="Casas-Flores S."/>
            <person name="Horwitz B.A."/>
            <person name="Mukherjee P.K."/>
            <person name="Mukherjee M."/>
            <person name="Kredics L."/>
            <person name="Alcaraz L.D."/>
            <person name="Aerts A."/>
            <person name="Antal Z."/>
            <person name="Atanasova L."/>
            <person name="Cervantes-Badillo M.G."/>
            <person name="Challacombe J."/>
            <person name="Chertkov O."/>
            <person name="McCluskey K."/>
            <person name="Coulpier F."/>
            <person name="Deshpande N."/>
            <person name="von Doehren H."/>
            <person name="Ebbole D.J."/>
            <person name="Esquivel-Naranjo E.U."/>
            <person name="Fekete E."/>
            <person name="Flipphi M."/>
            <person name="Glaser F."/>
            <person name="Gomez-Rodriguez E.Y."/>
            <person name="Gruber S."/>
            <person name="Han C."/>
            <person name="Henrissat B."/>
            <person name="Hermosa R."/>
            <person name="Hernandez-Onate M."/>
            <person name="Karaffa L."/>
            <person name="Kosti I."/>
            <person name="Le Crom S."/>
            <person name="Lindquist E."/>
            <person name="Lucas S."/>
            <person name="Luebeck M."/>
            <person name="Luebeck P.S."/>
            <person name="Margeot A."/>
            <person name="Metz B."/>
            <person name="Misra M."/>
            <person name="Nevalainen H."/>
            <person name="Omann M."/>
            <person name="Packer N."/>
            <person name="Perrone G."/>
            <person name="Uresti-Rivera E.E."/>
            <person name="Salamov A."/>
            <person name="Schmoll M."/>
            <person name="Seiboth B."/>
            <person name="Shapiro H."/>
            <person name="Sukno S."/>
            <person name="Tamayo-Ramos J.A."/>
            <person name="Tisch D."/>
            <person name="Wiest A."/>
            <person name="Wilkinson H.H."/>
            <person name="Zhang M."/>
            <person name="Coutinho P.M."/>
            <person name="Kenerley C.M."/>
            <person name="Monte E."/>
            <person name="Baker S.E."/>
            <person name="Grigoriev I.V."/>
        </authorList>
    </citation>
    <scope>NUCLEOTIDE SEQUENCE [LARGE SCALE GENOMIC DNA]</scope>
    <source>
        <strain evidence="2">Gv29-8 / FGSC 10586</strain>
    </source>
</reference>
<keyword evidence="2" id="KW-1185">Reference proteome</keyword>
<dbReference type="EMBL" id="ABDF02000086">
    <property type="protein sequence ID" value="EHK18288.1"/>
    <property type="molecule type" value="Genomic_DNA"/>
</dbReference>
<dbReference type="Proteomes" id="UP000007115">
    <property type="component" value="Unassembled WGS sequence"/>
</dbReference>
<proteinExistence type="predicted"/>